<name>A0A2N5S9H5_9BASI</name>
<comment type="caution">
    <text evidence="2">The sequence shown here is derived from an EMBL/GenBank/DDBJ whole genome shotgun (WGS) entry which is preliminary data.</text>
</comment>
<evidence type="ECO:0000313" key="3">
    <source>
        <dbReference type="Proteomes" id="UP000235392"/>
    </source>
</evidence>
<sequence length="154" mass="16473">MGWSILPQLKSCDSAASAAVDVACTHCVGLGLVRPAQGSGCLDGCGASPRLRVLVRLGLWVARAYVVRLPPTLPRTTTAPPSSNRTRTRLATYEDLPDLIESNHQAPLSSEDPGPSTENPHAIVRPVHTSANQACPALDPFSSVSSYRSLRFKW</sequence>
<organism evidence="2 3">
    <name type="scientific">Puccinia coronata f. sp. avenae</name>
    <dbReference type="NCBI Taxonomy" id="200324"/>
    <lineage>
        <taxon>Eukaryota</taxon>
        <taxon>Fungi</taxon>
        <taxon>Dikarya</taxon>
        <taxon>Basidiomycota</taxon>
        <taxon>Pucciniomycotina</taxon>
        <taxon>Pucciniomycetes</taxon>
        <taxon>Pucciniales</taxon>
        <taxon>Pucciniaceae</taxon>
        <taxon>Puccinia</taxon>
    </lineage>
</organism>
<dbReference type="EMBL" id="PGCI01000987">
    <property type="protein sequence ID" value="PLW09888.1"/>
    <property type="molecule type" value="Genomic_DNA"/>
</dbReference>
<gene>
    <name evidence="2" type="ORF">PCASD_24811</name>
</gene>
<accession>A0A2N5S9H5</accession>
<dbReference type="Proteomes" id="UP000235392">
    <property type="component" value="Unassembled WGS sequence"/>
</dbReference>
<dbReference type="AlphaFoldDB" id="A0A2N5S9H5"/>
<evidence type="ECO:0000256" key="1">
    <source>
        <dbReference type="SAM" id="MobiDB-lite"/>
    </source>
</evidence>
<reference evidence="2 3" key="1">
    <citation type="submission" date="2017-11" db="EMBL/GenBank/DDBJ databases">
        <title>De novo assembly and phasing of dikaryotic genomes from two isolates of Puccinia coronata f. sp. avenae, the causal agent of oat crown rust.</title>
        <authorList>
            <person name="Miller M.E."/>
            <person name="Zhang Y."/>
            <person name="Omidvar V."/>
            <person name="Sperschneider J."/>
            <person name="Schwessinger B."/>
            <person name="Raley C."/>
            <person name="Palmer J.M."/>
            <person name="Garnica D."/>
            <person name="Upadhyaya N."/>
            <person name="Rathjen J."/>
            <person name="Taylor J.M."/>
            <person name="Park R.F."/>
            <person name="Dodds P.N."/>
            <person name="Hirsch C.D."/>
            <person name="Kianian S.F."/>
            <person name="Figueroa M."/>
        </authorList>
    </citation>
    <scope>NUCLEOTIDE SEQUENCE [LARGE SCALE GENOMIC DNA]</scope>
    <source>
        <strain evidence="2">12SD80</strain>
    </source>
</reference>
<evidence type="ECO:0000313" key="2">
    <source>
        <dbReference type="EMBL" id="PLW09888.1"/>
    </source>
</evidence>
<protein>
    <submittedName>
        <fullName evidence="2">Uncharacterized protein</fullName>
    </submittedName>
</protein>
<proteinExistence type="predicted"/>
<feature type="region of interest" description="Disordered" evidence="1">
    <location>
        <begin position="101"/>
        <end position="122"/>
    </location>
</feature>